<reference evidence="1 2" key="1">
    <citation type="submission" date="2024-06" db="EMBL/GenBank/DDBJ databases">
        <authorList>
            <person name="Pan Q."/>
            <person name="Wen M."/>
            <person name="Jouanno E."/>
            <person name="Zahm M."/>
            <person name="Klopp C."/>
            <person name="Cabau C."/>
            <person name="Louis A."/>
            <person name="Berthelot C."/>
            <person name="Parey E."/>
            <person name="Roest Crollius H."/>
            <person name="Montfort J."/>
            <person name="Robinson-Rechavi M."/>
            <person name="Bouchez O."/>
            <person name="Lampietro C."/>
            <person name="Lopez Roques C."/>
            <person name="Donnadieu C."/>
            <person name="Postlethwait J."/>
            <person name="Bobe J."/>
            <person name="Verreycken H."/>
            <person name="Guiguen Y."/>
        </authorList>
    </citation>
    <scope>NUCLEOTIDE SEQUENCE [LARGE SCALE GENOMIC DNA]</scope>
    <source>
        <strain evidence="1">Up_M1</strain>
        <tissue evidence="1">Testis</tissue>
    </source>
</reference>
<comment type="caution">
    <text evidence="1">The sequence shown here is derived from an EMBL/GenBank/DDBJ whole genome shotgun (WGS) entry which is preliminary data.</text>
</comment>
<dbReference type="EMBL" id="JAGEUA010000007">
    <property type="protein sequence ID" value="KAL0969915.1"/>
    <property type="molecule type" value="Genomic_DNA"/>
</dbReference>
<accession>A0ABD0WE16</accession>
<sequence>MMENTQCLRDRVSATLWQLGENFLFEVCRYLKCDGLDRGEPCSRPRRVLIKMAEGVLDKIEESQDEVEKNLPEENK</sequence>
<evidence type="ECO:0000313" key="2">
    <source>
        <dbReference type="Proteomes" id="UP001557470"/>
    </source>
</evidence>
<protein>
    <submittedName>
        <fullName evidence="1">Uncharacterized protein</fullName>
    </submittedName>
</protein>
<dbReference type="Proteomes" id="UP001557470">
    <property type="component" value="Unassembled WGS sequence"/>
</dbReference>
<evidence type="ECO:0000313" key="1">
    <source>
        <dbReference type="EMBL" id="KAL0969915.1"/>
    </source>
</evidence>
<organism evidence="1 2">
    <name type="scientific">Umbra pygmaea</name>
    <name type="common">Eastern mudminnow</name>
    <dbReference type="NCBI Taxonomy" id="75934"/>
    <lineage>
        <taxon>Eukaryota</taxon>
        <taxon>Metazoa</taxon>
        <taxon>Chordata</taxon>
        <taxon>Craniata</taxon>
        <taxon>Vertebrata</taxon>
        <taxon>Euteleostomi</taxon>
        <taxon>Actinopterygii</taxon>
        <taxon>Neopterygii</taxon>
        <taxon>Teleostei</taxon>
        <taxon>Protacanthopterygii</taxon>
        <taxon>Esociformes</taxon>
        <taxon>Umbridae</taxon>
        <taxon>Umbra</taxon>
    </lineage>
</organism>
<keyword evidence="2" id="KW-1185">Reference proteome</keyword>
<proteinExistence type="predicted"/>
<dbReference type="AlphaFoldDB" id="A0ABD0WE16"/>
<gene>
    <name evidence="1" type="ORF">UPYG_G00234460</name>
</gene>
<name>A0ABD0WE16_UMBPY</name>